<organism evidence="1 2">
    <name type="scientific">Photobacterium swingsii</name>
    <dbReference type="NCBI Taxonomy" id="680026"/>
    <lineage>
        <taxon>Bacteria</taxon>
        <taxon>Pseudomonadati</taxon>
        <taxon>Pseudomonadota</taxon>
        <taxon>Gammaproteobacteria</taxon>
        <taxon>Vibrionales</taxon>
        <taxon>Vibrionaceae</taxon>
        <taxon>Photobacterium</taxon>
    </lineage>
</organism>
<proteinExistence type="predicted"/>
<dbReference type="AlphaFoldDB" id="A0A0J8XWY8"/>
<dbReference type="OrthoDB" id="9904377at2"/>
<protein>
    <recommendedName>
        <fullName evidence="3">Flagellar protein FliT</fullName>
    </recommendedName>
</protein>
<dbReference type="Proteomes" id="UP000240481">
    <property type="component" value="Unassembled WGS sequence"/>
</dbReference>
<dbReference type="STRING" id="680026.AB733_15440"/>
<reference evidence="1 2" key="1">
    <citation type="submission" date="2018-01" db="EMBL/GenBank/DDBJ databases">
        <title>Whole genome sequencing of Histamine producing bacteria.</title>
        <authorList>
            <person name="Butler K."/>
        </authorList>
    </citation>
    <scope>NUCLEOTIDE SEQUENCE [LARGE SCALE GENOMIC DNA]</scope>
    <source>
        <strain evidence="1 2">DSM 24669</strain>
    </source>
</reference>
<name>A0A0J8XWY8_9GAMM</name>
<evidence type="ECO:0000313" key="2">
    <source>
        <dbReference type="Proteomes" id="UP000240481"/>
    </source>
</evidence>
<evidence type="ECO:0008006" key="3">
    <source>
        <dbReference type="Google" id="ProtNLM"/>
    </source>
</evidence>
<dbReference type="EMBL" id="PYLZ01000002">
    <property type="protein sequence ID" value="PSW26028.1"/>
    <property type="molecule type" value="Genomic_DNA"/>
</dbReference>
<evidence type="ECO:0000313" key="1">
    <source>
        <dbReference type="EMBL" id="PSW26028.1"/>
    </source>
</evidence>
<gene>
    <name evidence="1" type="ORF">C9I94_05620</name>
</gene>
<keyword evidence="2" id="KW-1185">Reference proteome</keyword>
<dbReference type="RefSeq" id="WP_048899567.1">
    <property type="nucleotide sequence ID" value="NZ_AP024852.1"/>
</dbReference>
<comment type="caution">
    <text evidence="1">The sequence shown here is derived from an EMBL/GenBank/DDBJ whole genome shotgun (WGS) entry which is preliminary data.</text>
</comment>
<sequence>MSLNETEEKMHRFVDGLVEFQEVVQKRQSDWLALIEENLPLLDEDDRRYLEPALRELEGELLLLSRLVPDIADVVSHRLSILRRYLNEE</sequence>
<accession>A0A0J8XWY8</accession>